<dbReference type="CDD" id="cd00167">
    <property type="entry name" value="SANT"/>
    <property type="match status" value="1"/>
</dbReference>
<dbReference type="KEGG" id="slb:AWJ20_1728"/>
<sequence length="478" mass="53297">MSDQFSRPPNIKKEDEPPSTISPLDILYTTSPRSKLQNGDDSHDLFGGPLEIGHNANSSSSFSGSEAYRNSSFVFTTPNTSPKASMLFRMQSMEDSGYTYIVSSSLNSHLSSPSSCSMKPSMSRQNSVVFGSPILFSSPPSSKSLGSNSKLLDLVQQTASSPGTGCSDEFSYVQASAVESSRSSSLSSTSKMKRPQTSTSFDQSRSAINNCSNININNSDRVSSDGVGIDGGQKDKNSLHSKLSIKLEELASSDYEQAGSPDSTPEEEENEQDETYSEGSSRNAIKSSSSNRRNLKRARGEAFPSSRRIITKPTEFHRWTEQDDMLISYLKEEKEFSWRRIAEAIQGRHTWQAIQMRYLRSLKNRYAPFTEEEEGKLEEAILNDWRGRWKRVSFEMGPSFSEERVIRKCMENLGHGELLDADVSSDYTVVVTSQGTFHLPPNANKLSDKVIQFLQQHEVNEEHDIVLMYTTPCLDSEN</sequence>
<feature type="region of interest" description="Disordered" evidence="1">
    <location>
        <begin position="181"/>
        <end position="237"/>
    </location>
</feature>
<feature type="compositionally biased region" description="Acidic residues" evidence="1">
    <location>
        <begin position="264"/>
        <end position="276"/>
    </location>
</feature>
<feature type="compositionally biased region" description="Low complexity" evidence="1">
    <location>
        <begin position="277"/>
        <end position="292"/>
    </location>
</feature>
<feature type="region of interest" description="Disordered" evidence="1">
    <location>
        <begin position="250"/>
        <end position="306"/>
    </location>
</feature>
<proteinExistence type="predicted"/>
<feature type="compositionally biased region" description="Low complexity" evidence="1">
    <location>
        <begin position="181"/>
        <end position="190"/>
    </location>
</feature>
<feature type="region of interest" description="Disordered" evidence="1">
    <location>
        <begin position="1"/>
        <end position="50"/>
    </location>
</feature>
<organism evidence="2 3">
    <name type="scientific">Sugiyamaella lignohabitans</name>
    <dbReference type="NCBI Taxonomy" id="796027"/>
    <lineage>
        <taxon>Eukaryota</taxon>
        <taxon>Fungi</taxon>
        <taxon>Dikarya</taxon>
        <taxon>Ascomycota</taxon>
        <taxon>Saccharomycotina</taxon>
        <taxon>Dipodascomycetes</taxon>
        <taxon>Dipodascales</taxon>
        <taxon>Trichomonascaceae</taxon>
        <taxon>Sugiyamaella</taxon>
    </lineage>
</organism>
<feature type="compositionally biased region" description="Polar residues" evidence="1">
    <location>
        <begin position="195"/>
        <end position="205"/>
    </location>
</feature>
<gene>
    <name evidence="2" type="ORF">AWJ20_1728</name>
</gene>
<protein>
    <submittedName>
        <fullName evidence="2">Myb-related protein A</fullName>
    </submittedName>
</protein>
<feature type="compositionally biased region" description="Low complexity" evidence="1">
    <location>
        <begin position="206"/>
        <end position="219"/>
    </location>
</feature>
<dbReference type="AlphaFoldDB" id="A0A161HKE0"/>
<evidence type="ECO:0000313" key="3">
    <source>
        <dbReference type="Proteomes" id="UP000189580"/>
    </source>
</evidence>
<keyword evidence="3" id="KW-1185">Reference proteome</keyword>
<accession>A0A161HKE0</accession>
<feature type="compositionally biased region" description="Polar residues" evidence="1">
    <location>
        <begin position="28"/>
        <end position="37"/>
    </location>
</feature>
<dbReference type="RefSeq" id="XP_018735914.1">
    <property type="nucleotide sequence ID" value="XM_018878630.1"/>
</dbReference>
<reference evidence="2 3" key="1">
    <citation type="submission" date="2016-02" db="EMBL/GenBank/DDBJ databases">
        <title>Complete genome sequence and transcriptome regulation of the pentose utilising yeast Sugiyamaella lignohabitans.</title>
        <authorList>
            <person name="Bellasio M."/>
            <person name="Peymann A."/>
            <person name="Valli M."/>
            <person name="Sipitzky M."/>
            <person name="Graf A."/>
            <person name="Sauer M."/>
            <person name="Marx H."/>
            <person name="Mattanovich D."/>
        </authorList>
    </citation>
    <scope>NUCLEOTIDE SEQUENCE [LARGE SCALE GENOMIC DNA]</scope>
    <source>
        <strain evidence="2 3">CBS 10342</strain>
    </source>
</reference>
<dbReference type="Proteomes" id="UP000189580">
    <property type="component" value="Chromosome a"/>
</dbReference>
<dbReference type="OrthoDB" id="4096351at2759"/>
<dbReference type="EMBL" id="CP014501">
    <property type="protein sequence ID" value="ANB13437.1"/>
    <property type="molecule type" value="Genomic_DNA"/>
</dbReference>
<evidence type="ECO:0000256" key="1">
    <source>
        <dbReference type="SAM" id="MobiDB-lite"/>
    </source>
</evidence>
<dbReference type="GeneID" id="30033562"/>
<dbReference type="Pfam" id="PF13921">
    <property type="entry name" value="Myb_DNA-bind_6"/>
    <property type="match status" value="1"/>
</dbReference>
<name>A0A161HKE0_9ASCO</name>
<evidence type="ECO:0000313" key="2">
    <source>
        <dbReference type="EMBL" id="ANB13437.1"/>
    </source>
</evidence>
<dbReference type="InterPro" id="IPR001005">
    <property type="entry name" value="SANT/Myb"/>
</dbReference>